<dbReference type="AlphaFoldDB" id="A0A380ZWC0"/>
<dbReference type="RefSeq" id="WP_002687635.1">
    <property type="nucleotide sequence ID" value="NZ_UFTJ01000003.1"/>
</dbReference>
<proteinExistence type="predicted"/>
<gene>
    <name evidence="1" type="ORF">NCTC11661_02245</name>
</gene>
<dbReference type="EMBL" id="UFTJ01000003">
    <property type="protein sequence ID" value="SUV53098.1"/>
    <property type="molecule type" value="Genomic_DNA"/>
</dbReference>
<dbReference type="Proteomes" id="UP000255515">
    <property type="component" value="Unassembled WGS sequence"/>
</dbReference>
<name>A0A380ZWC0_9FLAO</name>
<protein>
    <submittedName>
        <fullName evidence="1">Uncharacterized protein</fullName>
    </submittedName>
</protein>
<evidence type="ECO:0000313" key="2">
    <source>
        <dbReference type="Proteomes" id="UP000255515"/>
    </source>
</evidence>
<organism evidence="1 2">
    <name type="scientific">Bergeyella zoohelcum</name>
    <dbReference type="NCBI Taxonomy" id="1015"/>
    <lineage>
        <taxon>Bacteria</taxon>
        <taxon>Pseudomonadati</taxon>
        <taxon>Bacteroidota</taxon>
        <taxon>Flavobacteriia</taxon>
        <taxon>Flavobacteriales</taxon>
        <taxon>Weeksellaceae</taxon>
        <taxon>Bergeyella</taxon>
    </lineage>
</organism>
<reference evidence="1 2" key="1">
    <citation type="submission" date="2018-06" db="EMBL/GenBank/DDBJ databases">
        <authorList>
            <consortium name="Pathogen Informatics"/>
            <person name="Doyle S."/>
        </authorList>
    </citation>
    <scope>NUCLEOTIDE SEQUENCE [LARGE SCALE GENOMIC DNA]</scope>
    <source>
        <strain evidence="1 2">NCTC11661</strain>
    </source>
</reference>
<evidence type="ECO:0000313" key="1">
    <source>
        <dbReference type="EMBL" id="SUV53098.1"/>
    </source>
</evidence>
<accession>A0A380ZWC0</accession>
<sequence length="338" mass="40594">MKTYTIILNLIIFFFTINCNGQDKKKSELTNNIIHNRSNDTDSMGNFYKMEKLYYDSENKIVFSTKLFPDSGKYTIYYTPKSSENIQYFKNFEILNKITPILDELNSQYYYSDSDQEKINQILRKKIKNKKDFIMLGTFIDKNYINIKNNEEYSVQYPYVIKFYQKKENKWNYLFDKKIKSYEDEVKYNLKFIYDTIFANNPTISNKIDINAINGSWKVNCKNGIGNLYISNKDASLIVLINQIYIDLTELKRYEFENGIAYKLKEIPQDIGYLGLKLSWKDYVNNEPIAYVKMIDNKRIYFYWYGFYNSKTKKRDFKDINFRQETNEKDIILNKCID</sequence>